<evidence type="ECO:0000313" key="5">
    <source>
        <dbReference type="Proteomes" id="UP000011723"/>
    </source>
</evidence>
<organism evidence="4 5">
    <name type="scientific">Corynebacterium halotolerans YIM 70093 = DSM 44683</name>
    <dbReference type="NCBI Taxonomy" id="1121362"/>
    <lineage>
        <taxon>Bacteria</taxon>
        <taxon>Bacillati</taxon>
        <taxon>Actinomycetota</taxon>
        <taxon>Actinomycetes</taxon>
        <taxon>Mycobacteriales</taxon>
        <taxon>Corynebacteriaceae</taxon>
        <taxon>Corynebacterium</taxon>
    </lineage>
</organism>
<evidence type="ECO:0000256" key="1">
    <source>
        <dbReference type="ARBA" id="ARBA00023235"/>
    </source>
</evidence>
<feature type="region of interest" description="Disordered" evidence="2">
    <location>
        <begin position="52"/>
        <end position="71"/>
    </location>
</feature>
<dbReference type="OrthoDB" id="4965437at2"/>
<name>M1NWV1_9CORY</name>
<dbReference type="Gene3D" id="3.30.429.10">
    <property type="entry name" value="Macrophage Migration Inhibitory Factor"/>
    <property type="match status" value="1"/>
</dbReference>
<dbReference type="EMBL" id="CP003697">
    <property type="protein sequence ID" value="AGF71960.1"/>
    <property type="molecule type" value="Genomic_DNA"/>
</dbReference>
<protein>
    <submittedName>
        <fullName evidence="4">4-oxalocrotonate tautomerase</fullName>
    </submittedName>
</protein>
<dbReference type="PATRIC" id="fig|1121362.3.peg.955"/>
<evidence type="ECO:0000259" key="3">
    <source>
        <dbReference type="Pfam" id="PF01361"/>
    </source>
</evidence>
<dbReference type="SUPFAM" id="SSF55331">
    <property type="entry name" value="Tautomerase/MIF"/>
    <property type="match status" value="1"/>
</dbReference>
<dbReference type="HOGENOM" id="CLU_148073_5_1_11"/>
<dbReference type="STRING" id="1121362.A605_04760"/>
<dbReference type="eggNOG" id="COG1942">
    <property type="taxonomic scope" value="Bacteria"/>
</dbReference>
<sequence>MPIIQVTLVEGRDDAVVENFIREVARTASRELGAPLSSVRVMVNQVPDNHFAVGDRLKSDEPPTADRPNEA</sequence>
<keyword evidence="1" id="KW-0413">Isomerase</keyword>
<dbReference type="GO" id="GO:0016853">
    <property type="term" value="F:isomerase activity"/>
    <property type="evidence" value="ECO:0007669"/>
    <property type="project" value="UniProtKB-KW"/>
</dbReference>
<dbReference type="Proteomes" id="UP000011723">
    <property type="component" value="Chromosome"/>
</dbReference>
<evidence type="ECO:0000313" key="4">
    <source>
        <dbReference type="EMBL" id="AGF71960.1"/>
    </source>
</evidence>
<proteinExistence type="predicted"/>
<keyword evidence="5" id="KW-1185">Reference proteome</keyword>
<dbReference type="InterPro" id="IPR004370">
    <property type="entry name" value="4-OT-like_dom"/>
</dbReference>
<dbReference type="Pfam" id="PF01361">
    <property type="entry name" value="Tautomerase"/>
    <property type="match status" value="1"/>
</dbReference>
<dbReference type="AlphaFoldDB" id="M1NWV1"/>
<accession>M1NWV1</accession>
<feature type="domain" description="4-oxalocrotonate tautomerase-like" evidence="3">
    <location>
        <begin position="2"/>
        <end position="60"/>
    </location>
</feature>
<dbReference type="InterPro" id="IPR014347">
    <property type="entry name" value="Tautomerase/MIF_sf"/>
</dbReference>
<evidence type="ECO:0000256" key="2">
    <source>
        <dbReference type="SAM" id="MobiDB-lite"/>
    </source>
</evidence>
<reference evidence="4 5" key="1">
    <citation type="journal article" date="2012" name="Stand. Genomic Sci.">
        <title>Genome sequence of the halotolerant bacterium Corynebacterium halotolerans type strain YIM 70093(T) (= DSM 44683(T)).</title>
        <authorList>
            <person name="Ruckert C."/>
            <person name="Albersmeier A."/>
            <person name="Al-Dilaimi A."/>
            <person name="Niehaus K."/>
            <person name="Szczepanowski R."/>
            <person name="Kalinowski J."/>
        </authorList>
    </citation>
    <scope>NUCLEOTIDE SEQUENCE [LARGE SCALE GENOMIC DNA]</scope>
    <source>
        <strain evidence="4">YIM 70093</strain>
    </source>
</reference>
<dbReference type="RefSeq" id="WP_015400379.1">
    <property type="nucleotide sequence ID" value="NC_020302.1"/>
</dbReference>
<dbReference type="KEGG" id="chn:A605_04760"/>
<gene>
    <name evidence="4" type="ORF">A605_04760</name>
</gene>